<reference evidence="3 4" key="1">
    <citation type="submission" date="2024-04" db="EMBL/GenBank/DDBJ databases">
        <title>The reference genome of an endangered Asteraceae, Deinandra increscens subsp. villosa, native to the Central Coast of California.</title>
        <authorList>
            <person name="Guilliams M."/>
            <person name="Hasenstab-Lehman K."/>
            <person name="Meyer R."/>
            <person name="Mcevoy S."/>
        </authorList>
    </citation>
    <scope>NUCLEOTIDE SEQUENCE [LARGE SCALE GENOMIC DNA]</scope>
    <source>
        <tissue evidence="3">Leaf</tissue>
    </source>
</reference>
<feature type="region of interest" description="Disordered" evidence="1">
    <location>
        <begin position="1"/>
        <end position="24"/>
    </location>
</feature>
<protein>
    <recommendedName>
        <fullName evidence="2">RRM domain-containing protein</fullName>
    </recommendedName>
</protein>
<name>A0AAP0DBM3_9ASTR</name>
<evidence type="ECO:0000259" key="2">
    <source>
        <dbReference type="Pfam" id="PF00076"/>
    </source>
</evidence>
<dbReference type="Proteomes" id="UP001408789">
    <property type="component" value="Unassembled WGS sequence"/>
</dbReference>
<dbReference type="CDD" id="cd00590">
    <property type="entry name" value="RRM_SF"/>
    <property type="match status" value="1"/>
</dbReference>
<feature type="compositionally biased region" description="Acidic residues" evidence="1">
    <location>
        <begin position="246"/>
        <end position="268"/>
    </location>
</feature>
<dbReference type="SUPFAM" id="SSF54928">
    <property type="entry name" value="RNA-binding domain, RBD"/>
    <property type="match status" value="1"/>
</dbReference>
<dbReference type="AlphaFoldDB" id="A0AAP0DBM3"/>
<dbReference type="InterPro" id="IPR000504">
    <property type="entry name" value="RRM_dom"/>
</dbReference>
<evidence type="ECO:0000313" key="3">
    <source>
        <dbReference type="EMBL" id="KAK9071974.1"/>
    </source>
</evidence>
<dbReference type="InterPro" id="IPR035979">
    <property type="entry name" value="RBD_domain_sf"/>
</dbReference>
<gene>
    <name evidence="3" type="ORF">SSX86_008405</name>
</gene>
<proteinExistence type="predicted"/>
<evidence type="ECO:0000256" key="1">
    <source>
        <dbReference type="SAM" id="MobiDB-lite"/>
    </source>
</evidence>
<dbReference type="GO" id="GO:0003723">
    <property type="term" value="F:RNA binding"/>
    <property type="evidence" value="ECO:0007669"/>
    <property type="project" value="InterPro"/>
</dbReference>
<dbReference type="Pfam" id="PF00076">
    <property type="entry name" value="RRM_1"/>
    <property type="match status" value="1"/>
</dbReference>
<keyword evidence="4" id="KW-1185">Reference proteome</keyword>
<sequence length="312" mass="35345">MVTSAPPRVSPEHGGTAEASSGVPWQIVQNRKSKSTNHQVRTNSLQNRFLPRNNQNQQDLRSISTSFYICNFNPSLTNLDLWKRCERWGTVTDVYIAKHLLKAGHRFGFVRFRKVNDIDAMLLNLRSMWCGTYHVFADVARFSKPEVKKPQPKTTRPHKVYVEKSSASTNVLEHVKVASVNVKYVADPSKLIQKPLNKTVVITKELLNPFINSEQIVLAKMLDVTSLVRLFPLCNVEGFEGSQGEGSDDELSSNEEVDEQSVEDDLEGTGDNAKLVHENCDVHKLTKDIREQVTTFEDPFSAYRIITDLEKN</sequence>
<evidence type="ECO:0000313" key="4">
    <source>
        <dbReference type="Proteomes" id="UP001408789"/>
    </source>
</evidence>
<feature type="domain" description="RRM" evidence="2">
    <location>
        <begin position="68"/>
        <end position="126"/>
    </location>
</feature>
<accession>A0AAP0DBM3</accession>
<dbReference type="EMBL" id="JBCNJP010000010">
    <property type="protein sequence ID" value="KAK9071974.1"/>
    <property type="molecule type" value="Genomic_DNA"/>
</dbReference>
<dbReference type="Gene3D" id="3.30.70.330">
    <property type="match status" value="1"/>
</dbReference>
<dbReference type="InterPro" id="IPR012677">
    <property type="entry name" value="Nucleotide-bd_a/b_plait_sf"/>
</dbReference>
<comment type="caution">
    <text evidence="3">The sequence shown here is derived from an EMBL/GenBank/DDBJ whole genome shotgun (WGS) entry which is preliminary data.</text>
</comment>
<feature type="region of interest" description="Disordered" evidence="1">
    <location>
        <begin position="241"/>
        <end position="273"/>
    </location>
</feature>
<organism evidence="3 4">
    <name type="scientific">Deinandra increscens subsp. villosa</name>
    <dbReference type="NCBI Taxonomy" id="3103831"/>
    <lineage>
        <taxon>Eukaryota</taxon>
        <taxon>Viridiplantae</taxon>
        <taxon>Streptophyta</taxon>
        <taxon>Embryophyta</taxon>
        <taxon>Tracheophyta</taxon>
        <taxon>Spermatophyta</taxon>
        <taxon>Magnoliopsida</taxon>
        <taxon>eudicotyledons</taxon>
        <taxon>Gunneridae</taxon>
        <taxon>Pentapetalae</taxon>
        <taxon>asterids</taxon>
        <taxon>campanulids</taxon>
        <taxon>Asterales</taxon>
        <taxon>Asteraceae</taxon>
        <taxon>Asteroideae</taxon>
        <taxon>Heliantheae alliance</taxon>
        <taxon>Madieae</taxon>
        <taxon>Madiinae</taxon>
        <taxon>Deinandra</taxon>
    </lineage>
</organism>